<evidence type="ECO:0000313" key="4">
    <source>
        <dbReference type="EMBL" id="GAA4182112.1"/>
    </source>
</evidence>
<feature type="domain" description="HTH tetR-type" evidence="3">
    <location>
        <begin position="6"/>
        <end position="66"/>
    </location>
</feature>
<feature type="DNA-binding region" description="H-T-H motif" evidence="2">
    <location>
        <begin position="29"/>
        <end position="48"/>
    </location>
</feature>
<comment type="caution">
    <text evidence="4">The sequence shown here is derived from an EMBL/GenBank/DDBJ whole genome shotgun (WGS) entry which is preliminary data.</text>
</comment>
<sequence>MIPADDPQSRAVIDIATRLFAAFGYDGTSLQGIAEAAGEDPAWVQRRFGNKHDLYLAVIDHASRTERAVVEDALSALPATDPEGVAAAMYNLSERYLEFCLTHPQIPALWMHRWLGDAADIPDLERTYSVPLINFTRDALRSAARAGLIDDQVDLGLMVRTLIWSVYGFLHGETIAEGDRSVSSDPQARQRFLAHHRQLVDRMLRLPGG</sequence>
<dbReference type="SUPFAM" id="SSF48498">
    <property type="entry name" value="Tetracyclin repressor-like, C-terminal domain"/>
    <property type="match status" value="1"/>
</dbReference>
<dbReference type="RefSeq" id="WP_344914928.1">
    <property type="nucleotide sequence ID" value="NZ_BAABAQ010000001.1"/>
</dbReference>
<dbReference type="Gene3D" id="1.10.357.10">
    <property type="entry name" value="Tetracycline Repressor, domain 2"/>
    <property type="match status" value="1"/>
</dbReference>
<evidence type="ECO:0000259" key="3">
    <source>
        <dbReference type="PROSITE" id="PS50977"/>
    </source>
</evidence>
<dbReference type="InterPro" id="IPR009057">
    <property type="entry name" value="Homeodomain-like_sf"/>
</dbReference>
<protein>
    <recommendedName>
        <fullName evidence="3">HTH tetR-type domain-containing protein</fullName>
    </recommendedName>
</protein>
<gene>
    <name evidence="4" type="ORF">GCM10022252_07500</name>
</gene>
<evidence type="ECO:0000256" key="1">
    <source>
        <dbReference type="ARBA" id="ARBA00023125"/>
    </source>
</evidence>
<keyword evidence="1 2" id="KW-0238">DNA-binding</keyword>
<proteinExistence type="predicted"/>
<dbReference type="EMBL" id="BAABAQ010000001">
    <property type="protein sequence ID" value="GAA4182112.1"/>
    <property type="molecule type" value="Genomic_DNA"/>
</dbReference>
<dbReference type="Proteomes" id="UP001501251">
    <property type="component" value="Unassembled WGS sequence"/>
</dbReference>
<dbReference type="InterPro" id="IPR036271">
    <property type="entry name" value="Tet_transcr_reg_TetR-rel_C_sf"/>
</dbReference>
<name>A0ABP8ADC8_9ACTN</name>
<dbReference type="Pfam" id="PF00440">
    <property type="entry name" value="TetR_N"/>
    <property type="match status" value="1"/>
</dbReference>
<keyword evidence="5" id="KW-1185">Reference proteome</keyword>
<dbReference type="PANTHER" id="PTHR30055">
    <property type="entry name" value="HTH-TYPE TRANSCRIPTIONAL REGULATOR RUTR"/>
    <property type="match status" value="1"/>
</dbReference>
<dbReference type="PANTHER" id="PTHR30055:SF219">
    <property type="entry name" value="TRANSCRIPTIONAL REGULATORY PROTEIN"/>
    <property type="match status" value="1"/>
</dbReference>
<dbReference type="InterPro" id="IPR050109">
    <property type="entry name" value="HTH-type_TetR-like_transc_reg"/>
</dbReference>
<dbReference type="SUPFAM" id="SSF46689">
    <property type="entry name" value="Homeodomain-like"/>
    <property type="match status" value="1"/>
</dbReference>
<organism evidence="4 5">
    <name type="scientific">Streptosporangium oxazolinicum</name>
    <dbReference type="NCBI Taxonomy" id="909287"/>
    <lineage>
        <taxon>Bacteria</taxon>
        <taxon>Bacillati</taxon>
        <taxon>Actinomycetota</taxon>
        <taxon>Actinomycetes</taxon>
        <taxon>Streptosporangiales</taxon>
        <taxon>Streptosporangiaceae</taxon>
        <taxon>Streptosporangium</taxon>
    </lineage>
</organism>
<dbReference type="InterPro" id="IPR001647">
    <property type="entry name" value="HTH_TetR"/>
</dbReference>
<evidence type="ECO:0000256" key="2">
    <source>
        <dbReference type="PROSITE-ProRule" id="PRU00335"/>
    </source>
</evidence>
<reference evidence="5" key="1">
    <citation type="journal article" date="2019" name="Int. J. Syst. Evol. Microbiol.">
        <title>The Global Catalogue of Microorganisms (GCM) 10K type strain sequencing project: providing services to taxonomists for standard genome sequencing and annotation.</title>
        <authorList>
            <consortium name="The Broad Institute Genomics Platform"/>
            <consortium name="The Broad Institute Genome Sequencing Center for Infectious Disease"/>
            <person name="Wu L."/>
            <person name="Ma J."/>
        </authorList>
    </citation>
    <scope>NUCLEOTIDE SEQUENCE [LARGE SCALE GENOMIC DNA]</scope>
    <source>
        <strain evidence="5">JCM 17388</strain>
    </source>
</reference>
<dbReference type="PROSITE" id="PS50977">
    <property type="entry name" value="HTH_TETR_2"/>
    <property type="match status" value="1"/>
</dbReference>
<evidence type="ECO:0000313" key="5">
    <source>
        <dbReference type="Proteomes" id="UP001501251"/>
    </source>
</evidence>
<accession>A0ABP8ADC8</accession>